<name>A0A8S9XZ58_APOLU</name>
<keyword evidence="2" id="KW-1185">Reference proteome</keyword>
<reference evidence="1" key="1">
    <citation type="journal article" date="2021" name="Mol. Ecol. Resour.">
        <title>Apolygus lucorum genome provides insights into omnivorousness and mesophyll feeding.</title>
        <authorList>
            <person name="Liu Y."/>
            <person name="Liu H."/>
            <person name="Wang H."/>
            <person name="Huang T."/>
            <person name="Liu B."/>
            <person name="Yang B."/>
            <person name="Yin L."/>
            <person name="Li B."/>
            <person name="Zhang Y."/>
            <person name="Zhang S."/>
            <person name="Jiang F."/>
            <person name="Zhang X."/>
            <person name="Ren Y."/>
            <person name="Wang B."/>
            <person name="Wang S."/>
            <person name="Lu Y."/>
            <person name="Wu K."/>
            <person name="Fan W."/>
            <person name="Wang G."/>
        </authorList>
    </citation>
    <scope>NUCLEOTIDE SEQUENCE</scope>
    <source>
        <strain evidence="1">12Hb</strain>
    </source>
</reference>
<organism evidence="1 2">
    <name type="scientific">Apolygus lucorum</name>
    <name type="common">Small green plant bug</name>
    <name type="synonym">Lygocoris lucorum</name>
    <dbReference type="NCBI Taxonomy" id="248454"/>
    <lineage>
        <taxon>Eukaryota</taxon>
        <taxon>Metazoa</taxon>
        <taxon>Ecdysozoa</taxon>
        <taxon>Arthropoda</taxon>
        <taxon>Hexapoda</taxon>
        <taxon>Insecta</taxon>
        <taxon>Pterygota</taxon>
        <taxon>Neoptera</taxon>
        <taxon>Paraneoptera</taxon>
        <taxon>Hemiptera</taxon>
        <taxon>Heteroptera</taxon>
        <taxon>Panheteroptera</taxon>
        <taxon>Cimicomorpha</taxon>
        <taxon>Miridae</taxon>
        <taxon>Mirini</taxon>
        <taxon>Apolygus</taxon>
    </lineage>
</organism>
<comment type="caution">
    <text evidence="1">The sequence shown here is derived from an EMBL/GenBank/DDBJ whole genome shotgun (WGS) entry which is preliminary data.</text>
</comment>
<sequence>MADRGSRRGERQSLDGSSALYLQFGSSCSGSVRCVCTRHPFLAFRGFRFLFSTHRSAVLIIIPSWPVM</sequence>
<dbReference type="Proteomes" id="UP000466442">
    <property type="component" value="Unassembled WGS sequence"/>
</dbReference>
<dbReference type="EMBL" id="WIXP02000003">
    <property type="protein sequence ID" value="KAF6213884.1"/>
    <property type="molecule type" value="Genomic_DNA"/>
</dbReference>
<accession>A0A8S9XZ58</accession>
<evidence type="ECO:0000313" key="1">
    <source>
        <dbReference type="EMBL" id="KAF6213884.1"/>
    </source>
</evidence>
<dbReference type="AlphaFoldDB" id="A0A8S9XZ58"/>
<dbReference type="PROSITE" id="PS51257">
    <property type="entry name" value="PROKAR_LIPOPROTEIN"/>
    <property type="match status" value="1"/>
</dbReference>
<gene>
    <name evidence="1" type="ORF">GE061_011609</name>
</gene>
<evidence type="ECO:0000313" key="2">
    <source>
        <dbReference type="Proteomes" id="UP000466442"/>
    </source>
</evidence>
<protein>
    <submittedName>
        <fullName evidence="1">Uncharacterized protein</fullName>
    </submittedName>
</protein>
<proteinExistence type="predicted"/>